<keyword evidence="1" id="KW-1133">Transmembrane helix</keyword>
<evidence type="ECO:0000313" key="2">
    <source>
        <dbReference type="EMBL" id="MDM8200534.1"/>
    </source>
</evidence>
<feature type="transmembrane region" description="Helical" evidence="1">
    <location>
        <begin position="59"/>
        <end position="81"/>
    </location>
</feature>
<sequence length="97" mass="10167">MWLVKLPFKLVAVVLMLVVGTIGVLLKIVSGLSHVALGLLMFVLFLSGVIAAFQGNWPMVGGVFVAEVICFAASLAAALLVEVVDGIFGGLVDFIYS</sequence>
<reference evidence="2 3" key="1">
    <citation type="submission" date="2023-06" db="EMBL/GenBank/DDBJ databases">
        <title>Identification and characterization of horizontal gene transfer across gut microbiota members of farm animals based on homology search.</title>
        <authorList>
            <person name="Schwarzerova J."/>
            <person name="Nykrynova M."/>
            <person name="Jureckova K."/>
            <person name="Cejkova D."/>
            <person name="Rychlik I."/>
        </authorList>
    </citation>
    <scope>NUCLEOTIDE SEQUENCE [LARGE SCALE GENOMIC DNA]</scope>
    <source>
        <strain evidence="2 3">ET340</strain>
    </source>
</reference>
<evidence type="ECO:0000256" key="1">
    <source>
        <dbReference type="SAM" id="Phobius"/>
    </source>
</evidence>
<gene>
    <name evidence="2" type="ORF">QUW08_04385</name>
</gene>
<name>A0ABT7UNS0_9FIRM</name>
<comment type="caution">
    <text evidence="2">The sequence shown here is derived from an EMBL/GenBank/DDBJ whole genome shotgun (WGS) entry which is preliminary data.</text>
</comment>
<accession>A0ABT7UNS0</accession>
<reference evidence="3" key="2">
    <citation type="submission" date="2023-06" db="EMBL/GenBank/DDBJ databases">
        <title>Identification and characterization of horizontal gene transfer across gut microbiota members of farm animals based on homology search.</title>
        <authorList>
            <person name="Zeman M."/>
            <person name="Kubasova T."/>
            <person name="Jahodarova E."/>
            <person name="Nykrynova M."/>
            <person name="Rychlik I."/>
        </authorList>
    </citation>
    <scope>NUCLEOTIDE SEQUENCE [LARGE SCALE GENOMIC DNA]</scope>
    <source>
        <strain evidence="3">ET340</strain>
    </source>
</reference>
<keyword evidence="3" id="KW-1185">Reference proteome</keyword>
<reference evidence="2 3" key="3">
    <citation type="submission" date="2023-06" db="EMBL/GenBank/DDBJ databases">
        <authorList>
            <person name="Zeman M."/>
            <person name="Kubasova T."/>
            <person name="Jahodarova E."/>
            <person name="Nykrynova M."/>
            <person name="Rychlik I."/>
        </authorList>
    </citation>
    <scope>NUCLEOTIDE SEQUENCE [LARGE SCALE GENOMIC DNA]</scope>
    <source>
        <strain evidence="2 3">ET340</strain>
    </source>
</reference>
<evidence type="ECO:0000313" key="3">
    <source>
        <dbReference type="Proteomes" id="UP001529380"/>
    </source>
</evidence>
<protein>
    <submittedName>
        <fullName evidence="2">Uncharacterized protein</fullName>
    </submittedName>
</protein>
<proteinExistence type="predicted"/>
<dbReference type="RefSeq" id="WP_289599294.1">
    <property type="nucleotide sequence ID" value="NZ_JAUDCL010000005.1"/>
</dbReference>
<feature type="transmembrane region" description="Helical" evidence="1">
    <location>
        <begin position="35"/>
        <end position="53"/>
    </location>
</feature>
<keyword evidence="1" id="KW-0812">Transmembrane</keyword>
<dbReference type="Proteomes" id="UP001529380">
    <property type="component" value="Unassembled WGS sequence"/>
</dbReference>
<dbReference type="EMBL" id="JAUDCL010000005">
    <property type="protein sequence ID" value="MDM8200534.1"/>
    <property type="molecule type" value="Genomic_DNA"/>
</dbReference>
<keyword evidence="1" id="KW-0472">Membrane</keyword>
<organism evidence="2 3">
    <name type="scientific">Allofournierella massiliensis</name>
    <dbReference type="NCBI Taxonomy" id="1650663"/>
    <lineage>
        <taxon>Bacteria</taxon>
        <taxon>Bacillati</taxon>
        <taxon>Bacillota</taxon>
        <taxon>Clostridia</taxon>
        <taxon>Eubacteriales</taxon>
        <taxon>Oscillospiraceae</taxon>
        <taxon>Allofournierella</taxon>
    </lineage>
</organism>
<feature type="transmembrane region" description="Helical" evidence="1">
    <location>
        <begin position="6"/>
        <end position="28"/>
    </location>
</feature>